<feature type="domain" description="EamA" evidence="8">
    <location>
        <begin position="142"/>
        <end position="279"/>
    </location>
</feature>
<sequence>MSLRHSMLAILVILLWGMNVVVIDEGMSDVPPLLFLALRFTLVALPWVFLVPRPEVSWRLVVAVGAFMSLGQFSLLYVALDLGLPAGLASLLLQAQVIFTIVLAAGLLGEMPTRRQAVGVLVGAGGLAFVVVAHGVSAPIIPVLVMLGATLSWAAGNVIVRSAGTASGLSLVVWSALVVPIPAGLASVVLDGRQEVGDALINLSGTAVASTVYAAVGSSIIGYGIWNSLLARYPASAVVPFALLMPVVGIVTAWVVQDEVPLVLETVGGVVMLAGVAVATAGRGRGSDDTVDVPRRGRRLPATTTSRRSSR</sequence>
<dbReference type="RefSeq" id="WP_119705816.1">
    <property type="nucleotide sequence ID" value="NZ_JBHSOI010000001.1"/>
</dbReference>
<feature type="transmembrane region" description="Helical" evidence="7">
    <location>
        <begin position="140"/>
        <end position="159"/>
    </location>
</feature>
<reference evidence="9 10" key="1">
    <citation type="submission" date="2018-08" db="EMBL/GenBank/DDBJ databases">
        <title>Aeromicrobium sp. M2KJ-4, whole genome shotgun sequence.</title>
        <authorList>
            <person name="Tuo L."/>
        </authorList>
    </citation>
    <scope>NUCLEOTIDE SEQUENCE [LARGE SCALE GENOMIC DNA]</scope>
    <source>
        <strain evidence="9 10">M2KJ-4</strain>
    </source>
</reference>
<proteinExistence type="inferred from homology"/>
<evidence type="ECO:0000256" key="5">
    <source>
        <dbReference type="ARBA" id="ARBA00023136"/>
    </source>
</evidence>
<dbReference type="OrthoDB" id="9812521at2"/>
<feature type="compositionally biased region" description="Polar residues" evidence="6">
    <location>
        <begin position="302"/>
        <end position="311"/>
    </location>
</feature>
<dbReference type="InterPro" id="IPR037185">
    <property type="entry name" value="EmrE-like"/>
</dbReference>
<dbReference type="EMBL" id="QUBR01000003">
    <property type="protein sequence ID" value="REK68894.1"/>
    <property type="molecule type" value="Genomic_DNA"/>
</dbReference>
<dbReference type="Proteomes" id="UP000265581">
    <property type="component" value="Unassembled WGS sequence"/>
</dbReference>
<evidence type="ECO:0000256" key="3">
    <source>
        <dbReference type="ARBA" id="ARBA00022692"/>
    </source>
</evidence>
<evidence type="ECO:0000256" key="7">
    <source>
        <dbReference type="SAM" id="Phobius"/>
    </source>
</evidence>
<feature type="transmembrane region" description="Helical" evidence="7">
    <location>
        <begin position="171"/>
        <end position="190"/>
    </location>
</feature>
<evidence type="ECO:0000259" key="8">
    <source>
        <dbReference type="Pfam" id="PF00892"/>
    </source>
</evidence>
<gene>
    <name evidence="9" type="ORF">DX116_18715</name>
</gene>
<feature type="transmembrane region" description="Helical" evidence="7">
    <location>
        <begin position="117"/>
        <end position="134"/>
    </location>
</feature>
<protein>
    <submittedName>
        <fullName evidence="9">EamA family transporter</fullName>
    </submittedName>
</protein>
<feature type="compositionally biased region" description="Basic and acidic residues" evidence="6">
    <location>
        <begin position="285"/>
        <end position="295"/>
    </location>
</feature>
<dbReference type="PANTHER" id="PTHR32322">
    <property type="entry name" value="INNER MEMBRANE TRANSPORTER"/>
    <property type="match status" value="1"/>
</dbReference>
<dbReference type="InterPro" id="IPR050638">
    <property type="entry name" value="AA-Vitamin_Transporters"/>
</dbReference>
<dbReference type="InterPro" id="IPR000620">
    <property type="entry name" value="EamA_dom"/>
</dbReference>
<evidence type="ECO:0000313" key="9">
    <source>
        <dbReference type="EMBL" id="REK68894.1"/>
    </source>
</evidence>
<feature type="transmembrane region" description="Helical" evidence="7">
    <location>
        <begin position="58"/>
        <end position="80"/>
    </location>
</feature>
<feature type="transmembrane region" description="Helical" evidence="7">
    <location>
        <begin position="33"/>
        <end position="51"/>
    </location>
</feature>
<comment type="caution">
    <text evidence="9">The sequence shown here is derived from an EMBL/GenBank/DDBJ whole genome shotgun (WGS) entry which is preliminary data.</text>
</comment>
<feature type="transmembrane region" description="Helical" evidence="7">
    <location>
        <begin position="202"/>
        <end position="226"/>
    </location>
</feature>
<feature type="transmembrane region" description="Helical" evidence="7">
    <location>
        <begin position="86"/>
        <end position="108"/>
    </location>
</feature>
<keyword evidence="10" id="KW-1185">Reference proteome</keyword>
<dbReference type="AlphaFoldDB" id="A0A371NYX3"/>
<comment type="similarity">
    <text evidence="2">Belongs to the EamA transporter family.</text>
</comment>
<feature type="domain" description="EamA" evidence="8">
    <location>
        <begin position="7"/>
        <end position="131"/>
    </location>
</feature>
<evidence type="ECO:0000256" key="2">
    <source>
        <dbReference type="ARBA" id="ARBA00007362"/>
    </source>
</evidence>
<feature type="transmembrane region" description="Helical" evidence="7">
    <location>
        <begin position="262"/>
        <end position="281"/>
    </location>
</feature>
<feature type="region of interest" description="Disordered" evidence="6">
    <location>
        <begin position="282"/>
        <end position="311"/>
    </location>
</feature>
<evidence type="ECO:0000256" key="6">
    <source>
        <dbReference type="SAM" id="MobiDB-lite"/>
    </source>
</evidence>
<evidence type="ECO:0000256" key="4">
    <source>
        <dbReference type="ARBA" id="ARBA00022989"/>
    </source>
</evidence>
<dbReference type="GO" id="GO:0016020">
    <property type="term" value="C:membrane"/>
    <property type="evidence" value="ECO:0007669"/>
    <property type="project" value="UniProtKB-SubCell"/>
</dbReference>
<evidence type="ECO:0000256" key="1">
    <source>
        <dbReference type="ARBA" id="ARBA00004141"/>
    </source>
</evidence>
<dbReference type="Pfam" id="PF00892">
    <property type="entry name" value="EamA"/>
    <property type="match status" value="2"/>
</dbReference>
<name>A0A371NYX3_9ACTN</name>
<keyword evidence="5 7" id="KW-0472">Membrane</keyword>
<evidence type="ECO:0000313" key="10">
    <source>
        <dbReference type="Proteomes" id="UP000265581"/>
    </source>
</evidence>
<feature type="transmembrane region" description="Helical" evidence="7">
    <location>
        <begin position="238"/>
        <end position="256"/>
    </location>
</feature>
<organism evidence="9 10">
    <name type="scientific">Aeromicrobium endophyticum</name>
    <dbReference type="NCBI Taxonomy" id="2292704"/>
    <lineage>
        <taxon>Bacteria</taxon>
        <taxon>Bacillati</taxon>
        <taxon>Actinomycetota</taxon>
        <taxon>Actinomycetes</taxon>
        <taxon>Propionibacteriales</taxon>
        <taxon>Nocardioidaceae</taxon>
        <taxon>Aeromicrobium</taxon>
    </lineage>
</organism>
<comment type="subcellular location">
    <subcellularLocation>
        <location evidence="1">Membrane</location>
        <topology evidence="1">Multi-pass membrane protein</topology>
    </subcellularLocation>
</comment>
<dbReference type="PANTHER" id="PTHR32322:SF9">
    <property type="entry name" value="AMINO-ACID METABOLITE EFFLUX PUMP-RELATED"/>
    <property type="match status" value="1"/>
</dbReference>
<dbReference type="SUPFAM" id="SSF103481">
    <property type="entry name" value="Multidrug resistance efflux transporter EmrE"/>
    <property type="match status" value="2"/>
</dbReference>
<accession>A0A371NYX3</accession>
<keyword evidence="3 7" id="KW-0812">Transmembrane</keyword>
<keyword evidence="4 7" id="KW-1133">Transmembrane helix</keyword>